<dbReference type="EC" id="3.5.1.41" evidence="14"/>
<dbReference type="PANTHER" id="PTHR10587:SF135">
    <property type="entry name" value="CHITIN DEACETYLASE 3"/>
    <property type="match status" value="1"/>
</dbReference>
<dbReference type="EMBL" id="BLZA01000049">
    <property type="protein sequence ID" value="GHJ89875.1"/>
    <property type="molecule type" value="Genomic_DNA"/>
</dbReference>
<feature type="signal peptide" evidence="16">
    <location>
        <begin position="1"/>
        <end position="18"/>
    </location>
</feature>
<reference evidence="18" key="1">
    <citation type="submission" date="2020-07" db="EMBL/GenBank/DDBJ databases">
        <title>Draft Genome Sequence of a Deep-Sea Yeast, Naganishia (Cryptococcus) liquefaciens strain N6.</title>
        <authorList>
            <person name="Han Y.W."/>
            <person name="Kajitani R."/>
            <person name="Morimoto H."/>
            <person name="Parhat M."/>
            <person name="Tsubouchi H."/>
            <person name="Bakenova O."/>
            <person name="Ogata M."/>
            <person name="Argunhan B."/>
            <person name="Aoki R."/>
            <person name="Kajiwara S."/>
            <person name="Itoh T."/>
            <person name="Iwasaki H."/>
        </authorList>
    </citation>
    <scope>NUCLEOTIDE SEQUENCE</scope>
    <source>
        <strain evidence="18">N6</strain>
    </source>
</reference>
<dbReference type="AlphaFoldDB" id="A0A8H3YHD9"/>
<evidence type="ECO:0000256" key="12">
    <source>
        <dbReference type="ARBA" id="ARBA00023316"/>
    </source>
</evidence>
<dbReference type="GO" id="GO:0000272">
    <property type="term" value="P:polysaccharide catabolic process"/>
    <property type="evidence" value="ECO:0007669"/>
    <property type="project" value="UniProtKB-KW"/>
</dbReference>
<comment type="cofactor">
    <cofactor evidence="1">
        <name>Co(2+)</name>
        <dbReference type="ChEBI" id="CHEBI:48828"/>
    </cofactor>
</comment>
<name>A0A8H3YHD9_9TREE</name>
<dbReference type="GO" id="GO:0006032">
    <property type="term" value="P:chitin catabolic process"/>
    <property type="evidence" value="ECO:0007669"/>
    <property type="project" value="UniProtKB-KW"/>
</dbReference>
<dbReference type="InterPro" id="IPR050248">
    <property type="entry name" value="Polysacc_deacetylase_ArnD"/>
</dbReference>
<comment type="caution">
    <text evidence="18">The sequence shown here is derived from an EMBL/GenBank/DDBJ whole genome shotgun (WGS) entry which is preliminary data.</text>
</comment>
<dbReference type="PANTHER" id="PTHR10587">
    <property type="entry name" value="GLYCOSYL TRANSFERASE-RELATED"/>
    <property type="match status" value="1"/>
</dbReference>
<dbReference type="GO" id="GO:0009272">
    <property type="term" value="P:fungal-type cell wall biogenesis"/>
    <property type="evidence" value="ECO:0007669"/>
    <property type="project" value="UniProtKB-ARBA"/>
</dbReference>
<evidence type="ECO:0000313" key="19">
    <source>
        <dbReference type="Proteomes" id="UP000620104"/>
    </source>
</evidence>
<evidence type="ECO:0000256" key="3">
    <source>
        <dbReference type="ARBA" id="ARBA00022475"/>
    </source>
</evidence>
<dbReference type="PROSITE" id="PS51677">
    <property type="entry name" value="NODB"/>
    <property type="match status" value="1"/>
</dbReference>
<gene>
    <name evidence="18" type="ORF">NliqN6_6277</name>
</gene>
<evidence type="ECO:0000313" key="18">
    <source>
        <dbReference type="EMBL" id="GHJ89875.1"/>
    </source>
</evidence>
<evidence type="ECO:0000256" key="6">
    <source>
        <dbReference type="ARBA" id="ARBA00023024"/>
    </source>
</evidence>
<evidence type="ECO:0000256" key="11">
    <source>
        <dbReference type="ARBA" id="ARBA00023288"/>
    </source>
</evidence>
<keyword evidence="6" id="KW-0146">Chitin degradation</keyword>
<evidence type="ECO:0000256" key="16">
    <source>
        <dbReference type="SAM" id="SignalP"/>
    </source>
</evidence>
<keyword evidence="13" id="KW-0624">Polysaccharide degradation</keyword>
<dbReference type="Pfam" id="PF01522">
    <property type="entry name" value="Polysacc_deac_1"/>
    <property type="match status" value="1"/>
</dbReference>
<dbReference type="GO" id="GO:0098552">
    <property type="term" value="C:side of membrane"/>
    <property type="evidence" value="ECO:0007669"/>
    <property type="project" value="UniProtKB-KW"/>
</dbReference>
<keyword evidence="5 16" id="KW-0732">Signal</keyword>
<feature type="chain" id="PRO_5034623357" description="chitin deacetylase" evidence="16">
    <location>
        <begin position="19"/>
        <end position="344"/>
    </location>
</feature>
<feature type="domain" description="NodB homology" evidence="17">
    <location>
        <begin position="143"/>
        <end position="329"/>
    </location>
</feature>
<keyword evidence="4" id="KW-0336">GPI-anchor</keyword>
<dbReference type="Gene3D" id="3.20.20.370">
    <property type="entry name" value="Glycoside hydrolase/deacetylase"/>
    <property type="match status" value="1"/>
</dbReference>
<evidence type="ECO:0000256" key="5">
    <source>
        <dbReference type="ARBA" id="ARBA00022729"/>
    </source>
</evidence>
<organism evidence="18 19">
    <name type="scientific">Naganishia liquefaciens</name>
    <dbReference type="NCBI Taxonomy" id="104408"/>
    <lineage>
        <taxon>Eukaryota</taxon>
        <taxon>Fungi</taxon>
        <taxon>Dikarya</taxon>
        <taxon>Basidiomycota</taxon>
        <taxon>Agaricomycotina</taxon>
        <taxon>Tremellomycetes</taxon>
        <taxon>Filobasidiales</taxon>
        <taxon>Filobasidiaceae</taxon>
        <taxon>Naganishia</taxon>
    </lineage>
</organism>
<sequence>MKLTFAFITSTLIATAAAMPLEERKNHVDWYQDPRGDVAKLFIREGGKPGKPSPGPQFGSDAWKALYPPTDKVPDVSTIPASWLARLKALKKTSAYPAGIPLTTADASGNFVYPAGTDPTSAEVCSFPAGCNKATDFYDSPDGVLALSFDDGPTASTTNLTHFIAKNKISASHNMIGSRIVQFPEQYRQIETSSGHLSCHTWSHQHMSSLTDEQIVAEIGFTLQIVFDASGVVPAFWRPPYGDLDNRIRFIAESVFNLITVTWNRDSRDWAIPSLFSQTVPLSIEQVTSYVNGSKSPGMNILEHELNDACVSVFEGVYPAYVSNGWDIRNLPQALSKGKGKGKH</sequence>
<protein>
    <recommendedName>
        <fullName evidence="14">chitin deacetylase</fullName>
        <ecNumber evidence="14">3.5.1.41</ecNumber>
    </recommendedName>
</protein>
<evidence type="ECO:0000256" key="14">
    <source>
        <dbReference type="ARBA" id="ARBA00024056"/>
    </source>
</evidence>
<dbReference type="InterPro" id="IPR002509">
    <property type="entry name" value="NODB_dom"/>
</dbReference>
<dbReference type="GO" id="GO:0071555">
    <property type="term" value="P:cell wall organization"/>
    <property type="evidence" value="ECO:0007669"/>
    <property type="project" value="UniProtKB-KW"/>
</dbReference>
<evidence type="ECO:0000256" key="7">
    <source>
        <dbReference type="ARBA" id="ARBA00023136"/>
    </source>
</evidence>
<keyword evidence="9" id="KW-0119">Carbohydrate metabolism</keyword>
<evidence type="ECO:0000256" key="8">
    <source>
        <dbReference type="ARBA" id="ARBA00023180"/>
    </source>
</evidence>
<comment type="subcellular location">
    <subcellularLocation>
        <location evidence="2">Cell membrane</location>
        <topology evidence="2">Lipid-anchor</topology>
        <topology evidence="2">GPI-anchor</topology>
    </subcellularLocation>
</comment>
<dbReference type="Proteomes" id="UP000620104">
    <property type="component" value="Unassembled WGS sequence"/>
</dbReference>
<evidence type="ECO:0000256" key="10">
    <source>
        <dbReference type="ARBA" id="ARBA00023285"/>
    </source>
</evidence>
<comment type="catalytic activity">
    <reaction evidence="15">
        <text>[(1-&gt;4)-N-acetyl-beta-D-glucosaminyl](n) + n H2O = chitosan + n acetate</text>
        <dbReference type="Rhea" id="RHEA:10464"/>
        <dbReference type="Rhea" id="RHEA-COMP:9593"/>
        <dbReference type="Rhea" id="RHEA-COMP:9597"/>
        <dbReference type="ChEBI" id="CHEBI:15377"/>
        <dbReference type="ChEBI" id="CHEBI:17029"/>
        <dbReference type="ChEBI" id="CHEBI:30089"/>
        <dbReference type="ChEBI" id="CHEBI:57704"/>
        <dbReference type="EC" id="3.5.1.41"/>
    </reaction>
    <physiologicalReaction direction="left-to-right" evidence="15">
        <dbReference type="Rhea" id="RHEA:10465"/>
    </physiologicalReaction>
</comment>
<evidence type="ECO:0000259" key="17">
    <source>
        <dbReference type="PROSITE" id="PS51677"/>
    </source>
</evidence>
<keyword evidence="8" id="KW-0325">Glycoprotein</keyword>
<keyword evidence="19" id="KW-1185">Reference proteome</keyword>
<dbReference type="InterPro" id="IPR011330">
    <property type="entry name" value="Glyco_hydro/deAcase_b/a-brl"/>
</dbReference>
<keyword evidence="10" id="KW-0170">Cobalt</keyword>
<proteinExistence type="predicted"/>
<keyword evidence="7" id="KW-0472">Membrane</keyword>
<evidence type="ECO:0000256" key="9">
    <source>
        <dbReference type="ARBA" id="ARBA00023277"/>
    </source>
</evidence>
<keyword evidence="11" id="KW-0449">Lipoprotein</keyword>
<evidence type="ECO:0000256" key="4">
    <source>
        <dbReference type="ARBA" id="ARBA00022622"/>
    </source>
</evidence>
<dbReference type="SUPFAM" id="SSF88713">
    <property type="entry name" value="Glycoside hydrolase/deacetylase"/>
    <property type="match status" value="1"/>
</dbReference>
<evidence type="ECO:0000256" key="2">
    <source>
        <dbReference type="ARBA" id="ARBA00004609"/>
    </source>
</evidence>
<evidence type="ECO:0000256" key="15">
    <source>
        <dbReference type="ARBA" id="ARBA00048494"/>
    </source>
</evidence>
<keyword evidence="12" id="KW-0961">Cell wall biogenesis/degradation</keyword>
<evidence type="ECO:0000256" key="1">
    <source>
        <dbReference type="ARBA" id="ARBA00001941"/>
    </source>
</evidence>
<dbReference type="GO" id="GO:0004099">
    <property type="term" value="F:chitin deacetylase activity"/>
    <property type="evidence" value="ECO:0007669"/>
    <property type="project" value="UniProtKB-EC"/>
</dbReference>
<dbReference type="OrthoDB" id="407355at2759"/>
<dbReference type="GO" id="GO:0005886">
    <property type="term" value="C:plasma membrane"/>
    <property type="evidence" value="ECO:0007669"/>
    <property type="project" value="UniProtKB-SubCell"/>
</dbReference>
<keyword evidence="3" id="KW-1003">Cell membrane</keyword>
<evidence type="ECO:0000256" key="13">
    <source>
        <dbReference type="ARBA" id="ARBA00023326"/>
    </source>
</evidence>
<accession>A0A8H3YHD9</accession>